<dbReference type="EMBL" id="DTMM01000104">
    <property type="protein sequence ID" value="HFT93384.1"/>
    <property type="molecule type" value="Genomic_DNA"/>
</dbReference>
<dbReference type="SUPFAM" id="SSF143011">
    <property type="entry name" value="RelE-like"/>
    <property type="match status" value="1"/>
</dbReference>
<gene>
    <name evidence="1" type="ORF">ENX03_05485</name>
</gene>
<comment type="caution">
    <text evidence="1">The sequence shown here is derived from an EMBL/GenBank/DDBJ whole genome shotgun (WGS) entry which is preliminary data.</text>
</comment>
<accession>A0A7C3LWX7</accession>
<protein>
    <submittedName>
        <fullName evidence="1">Type II toxin-antitoxin system RelE/ParE family toxin</fullName>
    </submittedName>
</protein>
<reference evidence="1" key="1">
    <citation type="journal article" date="2020" name="mSystems">
        <title>Genome- and Community-Level Interaction Insights into Carbon Utilization and Element Cycling Functions of Hydrothermarchaeota in Hydrothermal Sediment.</title>
        <authorList>
            <person name="Zhou Z."/>
            <person name="Liu Y."/>
            <person name="Xu W."/>
            <person name="Pan J."/>
            <person name="Luo Z.H."/>
            <person name="Li M."/>
        </authorList>
    </citation>
    <scope>NUCLEOTIDE SEQUENCE [LARGE SCALE GENOMIC DNA]</scope>
    <source>
        <strain evidence="1">SpSt-902</strain>
    </source>
</reference>
<dbReference type="Pfam" id="PF05973">
    <property type="entry name" value="Gp49"/>
    <property type="match status" value="1"/>
</dbReference>
<name>A0A7C3LWX7_9BACT</name>
<organism evidence="1">
    <name type="scientific">Leptospirillum ferriphilum</name>
    <dbReference type="NCBI Taxonomy" id="178606"/>
    <lineage>
        <taxon>Bacteria</taxon>
        <taxon>Pseudomonadati</taxon>
        <taxon>Nitrospirota</taxon>
        <taxon>Nitrospiria</taxon>
        <taxon>Nitrospirales</taxon>
        <taxon>Nitrospiraceae</taxon>
        <taxon>Leptospirillum</taxon>
    </lineage>
</organism>
<proteinExistence type="predicted"/>
<dbReference type="InterPro" id="IPR009241">
    <property type="entry name" value="HigB-like"/>
</dbReference>
<evidence type="ECO:0000313" key="1">
    <source>
        <dbReference type="EMBL" id="HFT93384.1"/>
    </source>
</evidence>
<dbReference type="AlphaFoldDB" id="A0A7C3LWX7"/>
<dbReference type="InterPro" id="IPR035093">
    <property type="entry name" value="RelE/ParE_toxin_dom_sf"/>
</dbReference>
<sequence length="109" mass="12920">MKRVIWIGSAKKDLQQHFSRMAQKEAGYQIYRLQEGYDPKDLKPLHGVGPGVREIRIHAEIEYRIIYVVQFEEALYILHSFVKKTQKTPKRDLELARERLNIILKEGRT</sequence>